<proteinExistence type="predicted"/>
<comment type="caution">
    <text evidence="2">The sequence shown here is derived from an EMBL/GenBank/DDBJ whole genome shotgun (WGS) entry which is preliminary data.</text>
</comment>
<reference evidence="2 3" key="1">
    <citation type="submission" date="2017-09" db="EMBL/GenBank/DDBJ databases">
        <title>Depth-based differentiation of microbial function through sediment-hosted aquifers and enrichment of novel symbionts in the deep terrestrial subsurface.</title>
        <authorList>
            <person name="Probst A.J."/>
            <person name="Ladd B."/>
            <person name="Jarett J.K."/>
            <person name="Geller-Mcgrath D.E."/>
            <person name="Sieber C.M."/>
            <person name="Emerson J.B."/>
            <person name="Anantharaman K."/>
            <person name="Thomas B.C."/>
            <person name="Malmstrom R."/>
            <person name="Stieglmeier M."/>
            <person name="Klingl A."/>
            <person name="Woyke T."/>
            <person name="Ryan C.M."/>
            <person name="Banfield J.F."/>
        </authorList>
    </citation>
    <scope>NUCLEOTIDE SEQUENCE [LARGE SCALE GENOMIC DNA]</scope>
    <source>
        <strain evidence="2">CG11_big_fil_rev_8_21_14_0_20_45_26</strain>
    </source>
</reference>
<dbReference type="AlphaFoldDB" id="A0A2H0LPW5"/>
<evidence type="ECO:0000313" key="3">
    <source>
        <dbReference type="Proteomes" id="UP000230859"/>
    </source>
</evidence>
<dbReference type="Proteomes" id="UP000230859">
    <property type="component" value="Unassembled WGS sequence"/>
</dbReference>
<dbReference type="Gene3D" id="2.60.120.260">
    <property type="entry name" value="Galactose-binding domain-like"/>
    <property type="match status" value="1"/>
</dbReference>
<dbReference type="InterPro" id="IPR008979">
    <property type="entry name" value="Galactose-bd-like_sf"/>
</dbReference>
<evidence type="ECO:0008006" key="4">
    <source>
        <dbReference type="Google" id="ProtNLM"/>
    </source>
</evidence>
<keyword evidence="1" id="KW-0472">Membrane</keyword>
<protein>
    <recommendedName>
        <fullName evidence="4">CBM-cenC domain-containing protein</fullName>
    </recommendedName>
</protein>
<organism evidence="2 3">
    <name type="scientific">Candidatus Abzuiibacterium crystallinum</name>
    <dbReference type="NCBI Taxonomy" id="1974748"/>
    <lineage>
        <taxon>Bacteria</taxon>
        <taxon>Pseudomonadati</taxon>
        <taxon>Candidatus Omnitrophota</taxon>
        <taxon>Candidatus Abzuiibacterium</taxon>
    </lineage>
</organism>
<evidence type="ECO:0000256" key="1">
    <source>
        <dbReference type="SAM" id="Phobius"/>
    </source>
</evidence>
<dbReference type="EMBL" id="PCVY01000044">
    <property type="protein sequence ID" value="PIQ86417.1"/>
    <property type="molecule type" value="Genomic_DNA"/>
</dbReference>
<accession>A0A2H0LPW5</accession>
<feature type="transmembrane region" description="Helical" evidence="1">
    <location>
        <begin position="51"/>
        <end position="68"/>
    </location>
</feature>
<gene>
    <name evidence="2" type="ORF">COV74_04985</name>
</gene>
<evidence type="ECO:0000313" key="2">
    <source>
        <dbReference type="EMBL" id="PIQ86417.1"/>
    </source>
</evidence>
<sequence>MRFWIGLINFFFLIGLVALANLTGLSWKEYLLVGIGLLPMFFGDVGKSRKFLLTLIVLLIIASCLIPFKNIIANHSFENRSLTPWIWKPQIYQLTQNSYALSNVQCSIDPEKGPHGRNALLIENNQEPGDQRYGYLFQQIDVWPNAVYTASFYVKGKIGNKSLWFGLSDDWAEYKSTHHVQPGDYKKWKKEQVATLVTDDSRYAFAKFVSEAPGHFWIDDVNLKLNILETVKRWLGFKNEA</sequence>
<dbReference type="SUPFAM" id="SSF49785">
    <property type="entry name" value="Galactose-binding domain-like"/>
    <property type="match status" value="1"/>
</dbReference>
<keyword evidence="1" id="KW-0812">Transmembrane</keyword>
<keyword evidence="1" id="KW-1133">Transmembrane helix</keyword>
<name>A0A2H0LPW5_9BACT</name>